<dbReference type="OrthoDB" id="3695075at2"/>
<evidence type="ECO:0008006" key="4">
    <source>
        <dbReference type="Google" id="ProtNLM"/>
    </source>
</evidence>
<protein>
    <recommendedName>
        <fullName evidence="4">Lipoprotein</fullName>
    </recommendedName>
</protein>
<dbReference type="RefSeq" id="WP_152788599.1">
    <property type="nucleotide sequence ID" value="NZ_BAABEQ010000051.1"/>
</dbReference>
<feature type="compositionally biased region" description="Low complexity" evidence="1">
    <location>
        <begin position="18"/>
        <end position="30"/>
    </location>
</feature>
<organism evidence="2 3">
    <name type="scientific">Streptomyces phyllanthi</name>
    <dbReference type="NCBI Taxonomy" id="1803180"/>
    <lineage>
        <taxon>Bacteria</taxon>
        <taxon>Bacillati</taxon>
        <taxon>Actinomycetota</taxon>
        <taxon>Actinomycetes</taxon>
        <taxon>Kitasatosporales</taxon>
        <taxon>Streptomycetaceae</taxon>
        <taxon>Streptomyces</taxon>
    </lineage>
</organism>
<dbReference type="EMBL" id="VJZE01000244">
    <property type="protein sequence ID" value="MPY43638.1"/>
    <property type="molecule type" value="Genomic_DNA"/>
</dbReference>
<accession>A0A5N8WB29</accession>
<gene>
    <name evidence="2" type="ORF">FNH04_28180</name>
</gene>
<comment type="caution">
    <text evidence="2">The sequence shown here is derived from an EMBL/GenBank/DDBJ whole genome shotgun (WGS) entry which is preliminary data.</text>
</comment>
<evidence type="ECO:0000256" key="1">
    <source>
        <dbReference type="SAM" id="MobiDB-lite"/>
    </source>
</evidence>
<feature type="region of interest" description="Disordered" evidence="1">
    <location>
        <begin position="18"/>
        <end position="42"/>
    </location>
</feature>
<evidence type="ECO:0000313" key="2">
    <source>
        <dbReference type="EMBL" id="MPY43638.1"/>
    </source>
</evidence>
<keyword evidence="3" id="KW-1185">Reference proteome</keyword>
<evidence type="ECO:0000313" key="3">
    <source>
        <dbReference type="Proteomes" id="UP000326979"/>
    </source>
</evidence>
<name>A0A5N8WB29_9ACTN</name>
<sequence>MTAAAALSACTVSIGGPGTPTVPTVTSQPPERVLGPDGIGPLKVGMTLEKAERTGEFERRKENPDACMSYTGENGIVVGWSGRLGISSLTADNVRTPEGIGPGSTYAEVTAAYPELAEPGDMPYDDQLRMMSVIWTSVPDRPKAMYAIRFDTSRWTSRGDLTRAELDRTEVQLVVLKLKANQKC</sequence>
<dbReference type="Proteomes" id="UP000326979">
    <property type="component" value="Unassembled WGS sequence"/>
</dbReference>
<dbReference type="AlphaFoldDB" id="A0A5N8WB29"/>
<proteinExistence type="predicted"/>
<reference evidence="2 3" key="1">
    <citation type="submission" date="2019-07" db="EMBL/GenBank/DDBJ databases">
        <title>New species of Amycolatopsis and Streptomyces.</title>
        <authorList>
            <person name="Duangmal K."/>
            <person name="Teo W.F.A."/>
            <person name="Lipun K."/>
        </authorList>
    </citation>
    <scope>NUCLEOTIDE SEQUENCE [LARGE SCALE GENOMIC DNA]</scope>
    <source>
        <strain evidence="2 3">TISTR 2346</strain>
    </source>
</reference>